<evidence type="ECO:0000313" key="2">
    <source>
        <dbReference type="EMBL" id="KOX78527.1"/>
    </source>
</evidence>
<feature type="compositionally biased region" description="Basic and acidic residues" evidence="1">
    <location>
        <begin position="33"/>
        <end position="72"/>
    </location>
</feature>
<feature type="region of interest" description="Disordered" evidence="1">
    <location>
        <begin position="16"/>
        <end position="82"/>
    </location>
</feature>
<reference evidence="2 3" key="1">
    <citation type="submission" date="2015-07" db="EMBL/GenBank/DDBJ databases">
        <title>The genome of Melipona quadrifasciata.</title>
        <authorList>
            <person name="Pan H."/>
            <person name="Kapheim K."/>
        </authorList>
    </citation>
    <scope>NUCLEOTIDE SEQUENCE [LARGE SCALE GENOMIC DNA]</scope>
    <source>
        <strain evidence="2">0111107301</strain>
        <tissue evidence="2">Whole body</tissue>
    </source>
</reference>
<gene>
    <name evidence="2" type="ORF">WN51_10335</name>
</gene>
<dbReference type="Proteomes" id="UP000053105">
    <property type="component" value="Unassembled WGS sequence"/>
</dbReference>
<evidence type="ECO:0000313" key="3">
    <source>
        <dbReference type="Proteomes" id="UP000053105"/>
    </source>
</evidence>
<proteinExistence type="predicted"/>
<name>A0A0M9A709_9HYME</name>
<evidence type="ECO:0000256" key="1">
    <source>
        <dbReference type="SAM" id="MobiDB-lite"/>
    </source>
</evidence>
<accession>A0A0M9A709</accession>
<keyword evidence="3" id="KW-1185">Reference proteome</keyword>
<protein>
    <submittedName>
        <fullName evidence="2">Uncharacterized protein</fullName>
    </submittedName>
</protein>
<dbReference type="EMBL" id="KQ435721">
    <property type="protein sequence ID" value="KOX78527.1"/>
    <property type="molecule type" value="Genomic_DNA"/>
</dbReference>
<organism evidence="2 3">
    <name type="scientific">Melipona quadrifasciata</name>
    <dbReference type="NCBI Taxonomy" id="166423"/>
    <lineage>
        <taxon>Eukaryota</taxon>
        <taxon>Metazoa</taxon>
        <taxon>Ecdysozoa</taxon>
        <taxon>Arthropoda</taxon>
        <taxon>Hexapoda</taxon>
        <taxon>Insecta</taxon>
        <taxon>Pterygota</taxon>
        <taxon>Neoptera</taxon>
        <taxon>Endopterygota</taxon>
        <taxon>Hymenoptera</taxon>
        <taxon>Apocrita</taxon>
        <taxon>Aculeata</taxon>
        <taxon>Apoidea</taxon>
        <taxon>Anthophila</taxon>
        <taxon>Apidae</taxon>
        <taxon>Melipona</taxon>
    </lineage>
</organism>
<dbReference type="AlphaFoldDB" id="A0A0M9A709"/>
<sequence>MVGKGVKRGAVALVPSASAFVSPAGNERTAMSVEREEGRKGGREEGRKGGREEERKRGREEREKERRGDYLKLAESLVRQQS</sequence>